<gene>
    <name evidence="1" type="ORF">MCOR33_011282</name>
</gene>
<sequence>MRGLLEQADRQLDISPSMWSFFHDASNIYGPKVELPACLSWDAVWLDNYKQLIARHWLAIHCAFRKKRSEFGVFQLASWFSALAFTTDYDTRSMIEVLFAIVSIPDVAFVAPPAKTDQYNLSMGYSFVKHLITSDVESGGYGYRNSAEAKLSILPHKEEWDASTRRHTTYERNFNFKIKAFISYLESQWPCERPKKPTESDCAGLRAYVDVDKTITAMRSRWKIWYQNHLFYEYLTKLAEAISRQSIDSSTGQLPPLPKLPAYKLVASNKGFAATADLFA</sequence>
<evidence type="ECO:0000313" key="2">
    <source>
        <dbReference type="Proteomes" id="UP001059893"/>
    </source>
</evidence>
<comment type="caution">
    <text evidence="1">The sequence shown here is derived from an EMBL/GenBank/DDBJ whole genome shotgun (WGS) entry which is preliminary data.</text>
</comment>
<dbReference type="Proteomes" id="UP001059893">
    <property type="component" value="Unassembled WGS sequence"/>
</dbReference>
<organism evidence="1 2">
    <name type="scientific">Pyricularia grisea</name>
    <name type="common">Crabgrass-specific blast fungus</name>
    <name type="synonym">Magnaporthe grisea</name>
    <dbReference type="NCBI Taxonomy" id="148305"/>
    <lineage>
        <taxon>Eukaryota</taxon>
        <taxon>Fungi</taxon>
        <taxon>Dikarya</taxon>
        <taxon>Ascomycota</taxon>
        <taxon>Pezizomycotina</taxon>
        <taxon>Sordariomycetes</taxon>
        <taxon>Sordariomycetidae</taxon>
        <taxon>Magnaporthales</taxon>
        <taxon>Pyriculariaceae</taxon>
        <taxon>Pyricularia</taxon>
    </lineage>
</organism>
<evidence type="ECO:0008006" key="3">
    <source>
        <dbReference type="Google" id="ProtNLM"/>
    </source>
</evidence>
<keyword evidence="2" id="KW-1185">Reference proteome</keyword>
<dbReference type="EMBL" id="JABSND010000463">
    <property type="protein sequence ID" value="KAI6290461.1"/>
    <property type="molecule type" value="Genomic_DNA"/>
</dbReference>
<name>A0ABQ8N3R9_PYRGI</name>
<reference evidence="1" key="1">
    <citation type="submission" date="2021-01" db="EMBL/GenBank/DDBJ databases">
        <title>Deciphering the adaptive evolutionary patterns associated with biogeogrpahic diversity in the finger millet blast pathogen Magnaporthe oryzae in Eastern Africa.</title>
        <authorList>
            <person name="Onyema G."/>
            <person name="Shittu T.A."/>
            <person name="Dodsworth S."/>
            <person name="Devilliers S."/>
            <person name="Muthumeenakshi S."/>
            <person name="Sreenivasaprasad S."/>
        </authorList>
    </citation>
    <scope>NUCLEOTIDE SEQUENCE</scope>
    <source>
        <strain evidence="1">D15/s37</strain>
    </source>
</reference>
<protein>
    <recommendedName>
        <fullName evidence="3">Aminotransferase-like plant mobile domain-containing protein</fullName>
    </recommendedName>
</protein>
<evidence type="ECO:0000313" key="1">
    <source>
        <dbReference type="EMBL" id="KAI6290461.1"/>
    </source>
</evidence>
<accession>A0ABQ8N3R9</accession>
<proteinExistence type="predicted"/>